<feature type="region of interest" description="Disordered" evidence="1">
    <location>
        <begin position="46"/>
        <end position="65"/>
    </location>
</feature>
<evidence type="ECO:0000256" key="1">
    <source>
        <dbReference type="SAM" id="MobiDB-lite"/>
    </source>
</evidence>
<comment type="caution">
    <text evidence="2">The sequence shown here is derived from an EMBL/GenBank/DDBJ whole genome shotgun (WGS) entry which is preliminary data.</text>
</comment>
<sequence>MHLHRHSSDKAPMSTATHTEACNMSRASRGEEAQYEIYSKRSLSVSEREEMDRMLREQSQKVSEKRHPLSGILSWSCRLSKDKSQMLRKSLEFNRHVSSYNVACDCEPKQ</sequence>
<proteinExistence type="predicted"/>
<evidence type="ECO:0000313" key="3">
    <source>
        <dbReference type="Proteomes" id="UP000070133"/>
    </source>
</evidence>
<feature type="compositionally biased region" description="Polar residues" evidence="1">
    <location>
        <begin position="14"/>
        <end position="26"/>
    </location>
</feature>
<accession>A0A139GUD5</accession>
<dbReference type="OrthoDB" id="3644910at2759"/>
<dbReference type="AlphaFoldDB" id="A0A139GUD5"/>
<evidence type="ECO:0000313" key="2">
    <source>
        <dbReference type="EMBL" id="KXS93813.1"/>
    </source>
</evidence>
<protein>
    <submittedName>
        <fullName evidence="2">Uncharacterized protein</fullName>
    </submittedName>
</protein>
<feature type="region of interest" description="Disordered" evidence="1">
    <location>
        <begin position="1"/>
        <end position="34"/>
    </location>
</feature>
<organism evidence="2 3">
    <name type="scientific">Pseudocercospora eumusae</name>
    <dbReference type="NCBI Taxonomy" id="321146"/>
    <lineage>
        <taxon>Eukaryota</taxon>
        <taxon>Fungi</taxon>
        <taxon>Dikarya</taxon>
        <taxon>Ascomycota</taxon>
        <taxon>Pezizomycotina</taxon>
        <taxon>Dothideomycetes</taxon>
        <taxon>Dothideomycetidae</taxon>
        <taxon>Mycosphaerellales</taxon>
        <taxon>Mycosphaerellaceae</taxon>
        <taxon>Pseudocercospora</taxon>
    </lineage>
</organism>
<dbReference type="Proteomes" id="UP000070133">
    <property type="component" value="Unassembled WGS sequence"/>
</dbReference>
<reference evidence="2 3" key="1">
    <citation type="submission" date="2015-07" db="EMBL/GenBank/DDBJ databases">
        <title>Comparative genomics of the Sigatoka disease complex on banana suggests a link between parallel evolutionary changes in Pseudocercospora fijiensis and Pseudocercospora eumusae and increased virulence on the banana host.</title>
        <authorList>
            <person name="Chang T.-C."/>
            <person name="Salvucci A."/>
            <person name="Crous P.W."/>
            <person name="Stergiopoulos I."/>
        </authorList>
    </citation>
    <scope>NUCLEOTIDE SEQUENCE [LARGE SCALE GENOMIC DNA]</scope>
    <source>
        <strain evidence="2 3">CBS 114824</strain>
    </source>
</reference>
<name>A0A139GUD5_9PEZI</name>
<keyword evidence="3" id="KW-1185">Reference proteome</keyword>
<gene>
    <name evidence="2" type="ORF">AC578_5122</name>
</gene>
<dbReference type="EMBL" id="LFZN01000383">
    <property type="protein sequence ID" value="KXS93813.1"/>
    <property type="molecule type" value="Genomic_DNA"/>
</dbReference>